<keyword evidence="2" id="KW-0472">Membrane</keyword>
<keyword evidence="2" id="KW-0812">Transmembrane</keyword>
<dbReference type="EMBL" id="JBHSQS010000043">
    <property type="protein sequence ID" value="MFC5927863.1"/>
    <property type="molecule type" value="Genomic_DNA"/>
</dbReference>
<keyword evidence="2" id="KW-1133">Transmembrane helix</keyword>
<protein>
    <submittedName>
        <fullName evidence="3">Uncharacterized protein</fullName>
    </submittedName>
</protein>
<feature type="transmembrane region" description="Helical" evidence="2">
    <location>
        <begin position="169"/>
        <end position="194"/>
    </location>
</feature>
<organism evidence="3 4">
    <name type="scientific">Micromonospora vulcania</name>
    <dbReference type="NCBI Taxonomy" id="1441873"/>
    <lineage>
        <taxon>Bacteria</taxon>
        <taxon>Bacillati</taxon>
        <taxon>Actinomycetota</taxon>
        <taxon>Actinomycetes</taxon>
        <taxon>Micromonosporales</taxon>
        <taxon>Micromonosporaceae</taxon>
        <taxon>Micromonospora</taxon>
    </lineage>
</organism>
<accession>A0ABW1HEV6</accession>
<dbReference type="RefSeq" id="WP_377516284.1">
    <property type="nucleotide sequence ID" value="NZ_JBHSQS010000043.1"/>
</dbReference>
<comment type="caution">
    <text evidence="3">The sequence shown here is derived from an EMBL/GenBank/DDBJ whole genome shotgun (WGS) entry which is preliminary data.</text>
</comment>
<name>A0ABW1HEV6_9ACTN</name>
<feature type="compositionally biased region" description="Pro residues" evidence="1">
    <location>
        <begin position="274"/>
        <end position="285"/>
    </location>
</feature>
<feature type="transmembrane region" description="Helical" evidence="2">
    <location>
        <begin position="105"/>
        <end position="129"/>
    </location>
</feature>
<feature type="region of interest" description="Disordered" evidence="1">
    <location>
        <begin position="247"/>
        <end position="285"/>
    </location>
</feature>
<gene>
    <name evidence="3" type="ORF">ACFQGL_31410</name>
</gene>
<dbReference type="Proteomes" id="UP001596226">
    <property type="component" value="Unassembled WGS sequence"/>
</dbReference>
<feature type="transmembrane region" description="Helical" evidence="2">
    <location>
        <begin position="72"/>
        <end position="93"/>
    </location>
</feature>
<reference evidence="4" key="1">
    <citation type="journal article" date="2019" name="Int. J. Syst. Evol. Microbiol.">
        <title>The Global Catalogue of Microorganisms (GCM) 10K type strain sequencing project: providing services to taxonomists for standard genome sequencing and annotation.</title>
        <authorList>
            <consortium name="The Broad Institute Genomics Platform"/>
            <consortium name="The Broad Institute Genome Sequencing Center for Infectious Disease"/>
            <person name="Wu L."/>
            <person name="Ma J."/>
        </authorList>
    </citation>
    <scope>NUCLEOTIDE SEQUENCE [LARGE SCALE GENOMIC DNA]</scope>
    <source>
        <strain evidence="4">CGMCC 4.7144</strain>
    </source>
</reference>
<evidence type="ECO:0000256" key="1">
    <source>
        <dbReference type="SAM" id="MobiDB-lite"/>
    </source>
</evidence>
<proteinExistence type="predicted"/>
<evidence type="ECO:0000313" key="4">
    <source>
        <dbReference type="Proteomes" id="UP001596226"/>
    </source>
</evidence>
<sequence length="285" mass="29553">MSPPALAPVRPPRPVTVTIAFWLQLALVLILLGLAGLAVAEAVHFDGQITRAAQLVPDADPAEVTGERRGNIAMTLVIGVPAVLLAMWLVATAGPVRRGLNTARILVFVASGTQLLVCFAQCCSGGFLVPLLTSVPTEVDPTTIDSEDEWPESEFFEALYSAADPFGDLFIPVAGLSVLLVLTLSAAVVLLLALPPANRWFVPGTAPSKPPPAPAAMGWPSAYPLVLPWQGTPGFLPSGQQVPPGYLICPDPAAHLTPSASTTPPGGPESTLSPVPPGDAPEPPR</sequence>
<evidence type="ECO:0000313" key="3">
    <source>
        <dbReference type="EMBL" id="MFC5927863.1"/>
    </source>
</evidence>
<evidence type="ECO:0000256" key="2">
    <source>
        <dbReference type="SAM" id="Phobius"/>
    </source>
</evidence>
<keyword evidence="4" id="KW-1185">Reference proteome</keyword>
<feature type="compositionally biased region" description="Low complexity" evidence="1">
    <location>
        <begin position="256"/>
        <end position="273"/>
    </location>
</feature>